<name>A0A931WP51_9BACT</name>
<evidence type="ECO:0000313" key="2">
    <source>
        <dbReference type="Proteomes" id="UP000724148"/>
    </source>
</evidence>
<evidence type="ECO:0008006" key="3">
    <source>
        <dbReference type="Google" id="ProtNLM"/>
    </source>
</evidence>
<dbReference type="EMBL" id="JACOZA010000062">
    <property type="protein sequence ID" value="MBI2096957.1"/>
    <property type="molecule type" value="Genomic_DNA"/>
</dbReference>
<protein>
    <recommendedName>
        <fullName evidence="3">Transcriptional regulator</fullName>
    </recommendedName>
</protein>
<proteinExistence type="predicted"/>
<organism evidence="1 2">
    <name type="scientific">Candidatus Sungiibacteriota bacterium</name>
    <dbReference type="NCBI Taxonomy" id="2750080"/>
    <lineage>
        <taxon>Bacteria</taxon>
        <taxon>Candidatus Sungiibacteriota</taxon>
    </lineage>
</organism>
<dbReference type="AlphaFoldDB" id="A0A931WP51"/>
<gene>
    <name evidence="1" type="ORF">HYT40_02270</name>
</gene>
<dbReference type="Proteomes" id="UP000724148">
    <property type="component" value="Unassembled WGS sequence"/>
</dbReference>
<accession>A0A931WP51</accession>
<reference evidence="1" key="1">
    <citation type="submission" date="2020-07" db="EMBL/GenBank/DDBJ databases">
        <title>Huge and variable diversity of episymbiotic CPR bacteria and DPANN archaea in groundwater ecosystems.</title>
        <authorList>
            <person name="He C.Y."/>
            <person name="Keren R."/>
            <person name="Whittaker M."/>
            <person name="Farag I.F."/>
            <person name="Doudna J."/>
            <person name="Cate J.H.D."/>
            <person name="Banfield J.F."/>
        </authorList>
    </citation>
    <scope>NUCLEOTIDE SEQUENCE</scope>
    <source>
        <strain evidence="1">NC_groundwater_193_Ag_S-0.1um_51_7</strain>
    </source>
</reference>
<comment type="caution">
    <text evidence="1">The sequence shown here is derived from an EMBL/GenBank/DDBJ whole genome shotgun (WGS) entry which is preliminary data.</text>
</comment>
<sequence>MELLLEKLFESQAKVRLLRLFLRNPSTNFTIDEIVRGTGIKKYQALKELAKLQKLGFVASRNTQVVVSRVTGNGKTKKIRMRSQRVRVYTANPSFEFFRELRDLILRQVPESRHKLTQRLRRLGKVKLAIAAGAFINSDNSRIDLLVVGEKINRRKIESMLHQWEANAGRELTYALMTTDEFKYRLDMFDRFIRDVLESPHDKLINLLNIP</sequence>
<evidence type="ECO:0000313" key="1">
    <source>
        <dbReference type="EMBL" id="MBI2096957.1"/>
    </source>
</evidence>